<sequence length="349" mass="37691">MDQNLPDAFTVRAAVALAVRAPSVHNSQPWDWRCTGRTVELRADPGRHLRHTDPEGRDLIVSCGCVLHHFTVAAAALGWAARVDRMPEPDLLARIELVPRMTSDDDIALATAIPRRRSDRRCFACLSLPNREKNLLLRSAKNHDAVLRFIDDAPQLSALTIAAMEAQGLHRADLDYGTELATWSGRHYTADGVPARNAVRTTTAAPLVREFSEALLTDTEVQDGATLTVLATEDDTPLSRLRAGEAASAVLLTATELGLASCLVTEPLEPTSTRGLVRDCVLGDGLEPQAIVRIGRLPDGAVPLPATPRRPPADVLTPLGNYGIGLPVPARTGETESGRSSRRHPHEGR</sequence>
<dbReference type="SUPFAM" id="SSF55469">
    <property type="entry name" value="FMN-dependent nitroreductase-like"/>
    <property type="match status" value="2"/>
</dbReference>
<dbReference type="InterPro" id="IPR050627">
    <property type="entry name" value="Nitroreductase/BluB"/>
</dbReference>
<dbReference type="PANTHER" id="PTHR23026:SF123">
    <property type="entry name" value="NAD(P)H NITROREDUCTASE RV3131-RELATED"/>
    <property type="match status" value="1"/>
</dbReference>
<dbReference type="AlphaFoldDB" id="A0A229RUS7"/>
<name>A0A229RUS7_AMYAL</name>
<dbReference type="Gene3D" id="3.40.109.10">
    <property type="entry name" value="NADH Oxidase"/>
    <property type="match status" value="1"/>
</dbReference>
<dbReference type="OrthoDB" id="8156917at2"/>
<evidence type="ECO:0000256" key="1">
    <source>
        <dbReference type="SAM" id="MobiDB-lite"/>
    </source>
</evidence>
<dbReference type="Proteomes" id="UP000215563">
    <property type="component" value="Unassembled WGS sequence"/>
</dbReference>
<dbReference type="PANTHER" id="PTHR23026">
    <property type="entry name" value="NADPH NITROREDUCTASE"/>
    <property type="match status" value="1"/>
</dbReference>
<reference evidence="2 3" key="1">
    <citation type="submission" date="2017-07" db="EMBL/GenBank/DDBJ databases">
        <title>Amycolatopsis alba DSM 44262 Genome sequencing and assembly.</title>
        <authorList>
            <person name="Kaur N."/>
            <person name="Mayilraj S."/>
        </authorList>
    </citation>
    <scope>NUCLEOTIDE SEQUENCE [LARGE SCALE GENOMIC DNA]</scope>
    <source>
        <strain evidence="2 3">DSM 44262</strain>
    </source>
</reference>
<evidence type="ECO:0000313" key="2">
    <source>
        <dbReference type="EMBL" id="OXM50396.1"/>
    </source>
</evidence>
<dbReference type="EMBL" id="NMQU01000041">
    <property type="protein sequence ID" value="OXM50396.1"/>
    <property type="molecule type" value="Genomic_DNA"/>
</dbReference>
<gene>
    <name evidence="2" type="ORF">CFP75_15985</name>
</gene>
<dbReference type="NCBIfam" id="NF047509">
    <property type="entry name" value="Rv3131_FMN_oxido"/>
    <property type="match status" value="1"/>
</dbReference>
<evidence type="ECO:0000313" key="3">
    <source>
        <dbReference type="Proteomes" id="UP000215563"/>
    </source>
</evidence>
<feature type="compositionally biased region" description="Basic residues" evidence="1">
    <location>
        <begin position="340"/>
        <end position="349"/>
    </location>
</feature>
<keyword evidence="3" id="KW-1185">Reference proteome</keyword>
<dbReference type="GO" id="GO:0016491">
    <property type="term" value="F:oxidoreductase activity"/>
    <property type="evidence" value="ECO:0007669"/>
    <property type="project" value="InterPro"/>
</dbReference>
<dbReference type="RefSeq" id="WP_020636631.1">
    <property type="nucleotide sequence ID" value="NZ_KB913032.1"/>
</dbReference>
<evidence type="ECO:0008006" key="4">
    <source>
        <dbReference type="Google" id="ProtNLM"/>
    </source>
</evidence>
<comment type="caution">
    <text evidence="2">The sequence shown here is derived from an EMBL/GenBank/DDBJ whole genome shotgun (WGS) entry which is preliminary data.</text>
</comment>
<organism evidence="2 3">
    <name type="scientific">Amycolatopsis alba DSM 44262</name>
    <dbReference type="NCBI Taxonomy" id="1125972"/>
    <lineage>
        <taxon>Bacteria</taxon>
        <taxon>Bacillati</taxon>
        <taxon>Actinomycetota</taxon>
        <taxon>Actinomycetes</taxon>
        <taxon>Pseudonocardiales</taxon>
        <taxon>Pseudonocardiaceae</taxon>
        <taxon>Amycolatopsis</taxon>
    </lineage>
</organism>
<accession>A0A229RUS7</accession>
<proteinExistence type="predicted"/>
<protein>
    <recommendedName>
        <fullName evidence="4">NAD(P)H nitroreductase</fullName>
    </recommendedName>
</protein>
<feature type="region of interest" description="Disordered" evidence="1">
    <location>
        <begin position="326"/>
        <end position="349"/>
    </location>
</feature>
<dbReference type="InterPro" id="IPR000415">
    <property type="entry name" value="Nitroreductase-like"/>
</dbReference>